<dbReference type="InterPro" id="IPR043128">
    <property type="entry name" value="Rev_trsase/Diguanyl_cyclase"/>
</dbReference>
<evidence type="ECO:0000256" key="7">
    <source>
        <dbReference type="ARBA" id="ARBA00023014"/>
    </source>
</evidence>
<dbReference type="Proteomes" id="UP000314982">
    <property type="component" value="Unassembled WGS sequence"/>
</dbReference>
<evidence type="ECO:0000313" key="9">
    <source>
        <dbReference type="Ensembl" id="ENSHHUP00000025594.1"/>
    </source>
</evidence>
<dbReference type="InterPro" id="IPR007238">
    <property type="entry name" value="DNA_primase_lsu_euk/arc"/>
</dbReference>
<dbReference type="GO" id="GO:0006269">
    <property type="term" value="P:DNA replication, synthesis of primer"/>
    <property type="evidence" value="ECO:0007669"/>
    <property type="project" value="UniProtKB-KW"/>
</dbReference>
<evidence type="ECO:0000259" key="8">
    <source>
        <dbReference type="Pfam" id="PF04104"/>
    </source>
</evidence>
<keyword evidence="2" id="KW-0004">4Fe-4S</keyword>
<dbReference type="GO" id="GO:0006270">
    <property type="term" value="P:DNA replication initiation"/>
    <property type="evidence" value="ECO:0007669"/>
    <property type="project" value="TreeGrafter"/>
</dbReference>
<dbReference type="FunFam" id="3.30.70.270:FF:000020">
    <property type="entry name" value="Transposon Tf2-6 polyprotein-like Protein"/>
    <property type="match status" value="1"/>
</dbReference>
<evidence type="ECO:0000256" key="4">
    <source>
        <dbReference type="ARBA" id="ARBA00022705"/>
    </source>
</evidence>
<evidence type="ECO:0000256" key="3">
    <source>
        <dbReference type="ARBA" id="ARBA00022515"/>
    </source>
</evidence>
<proteinExistence type="predicted"/>
<keyword evidence="4" id="KW-0235">DNA replication</keyword>
<accession>A0A4W5LI84</accession>
<reference evidence="10" key="1">
    <citation type="submission" date="2018-06" db="EMBL/GenBank/DDBJ databases">
        <title>Genome assembly of Danube salmon.</title>
        <authorList>
            <person name="Macqueen D.J."/>
            <person name="Gundappa M.K."/>
        </authorList>
    </citation>
    <scope>NUCLEOTIDE SEQUENCE [LARGE SCALE GENOMIC DNA]</scope>
</reference>
<keyword evidence="7" id="KW-0411">Iron-sulfur</keyword>
<dbReference type="Pfam" id="PF04104">
    <property type="entry name" value="DNA_primase_lrg"/>
    <property type="match status" value="1"/>
</dbReference>
<dbReference type="InterPro" id="IPR058560">
    <property type="entry name" value="DNA_primase_C"/>
</dbReference>
<dbReference type="STRING" id="62062.ENSHHUP00000025594"/>
<reference evidence="9" key="2">
    <citation type="submission" date="2025-08" db="UniProtKB">
        <authorList>
            <consortium name="Ensembl"/>
        </authorList>
    </citation>
    <scope>IDENTIFICATION</scope>
</reference>
<protein>
    <submittedName>
        <fullName evidence="9">DNA primase subunit 2</fullName>
    </submittedName>
</protein>
<keyword evidence="6" id="KW-0408">Iron</keyword>
<keyword evidence="3" id="KW-0639">Primosome</keyword>
<dbReference type="SUPFAM" id="SSF56672">
    <property type="entry name" value="DNA/RNA polymerases"/>
    <property type="match status" value="1"/>
</dbReference>
<evidence type="ECO:0000313" key="10">
    <source>
        <dbReference type="Proteomes" id="UP000314982"/>
    </source>
</evidence>
<dbReference type="GO" id="GO:0046872">
    <property type="term" value="F:metal ion binding"/>
    <property type="evidence" value="ECO:0007669"/>
    <property type="project" value="UniProtKB-KW"/>
</dbReference>
<sequence length="351" mass="39562">MDPGKVRAVVDWPQPTSRVQLQRFLGFGNYYLHFIRGYSTLASPLSALTSPKVPFTWSPAAYRAFQYLKHHFSTAPILVHPDPSRQFVVEADSFCISHVLSFLLLQLTARSLPAVHHGYVGQDYSRQKSIGNMSLEQIDPLSVKSYPLCMRQPHRLLRESHHLRHGGRMQYNIFLKGIGLTLDQALQFWRSEFVKGKVDADKFDKAYAYSIHHMFGKEGKRTDYTPYSCMKVILSNLLSQGDQHGCPFRHSAPELLKQKLRSYKVSPSCISQVGNALACQKYSKLSHSIEDSGLSLNHTNQYLMECQKLLGGPVAGVKVEVEDNPTPGPGNLFQKVAAEMAEDLDSFFQDA</sequence>
<comment type="cofactor">
    <cofactor evidence="1">
        <name>[4Fe-4S] cluster</name>
        <dbReference type="ChEBI" id="CHEBI:49883"/>
    </cofactor>
</comment>
<evidence type="ECO:0000256" key="2">
    <source>
        <dbReference type="ARBA" id="ARBA00022485"/>
    </source>
</evidence>
<name>A0A4W5LI84_9TELE</name>
<keyword evidence="5" id="KW-0479">Metal-binding</keyword>
<dbReference type="PANTHER" id="PTHR10537:SF3">
    <property type="entry name" value="DNA PRIMASE LARGE SUBUNIT"/>
    <property type="match status" value="1"/>
</dbReference>
<dbReference type="Gene3D" id="3.30.70.270">
    <property type="match status" value="1"/>
</dbReference>
<dbReference type="GO" id="GO:0051539">
    <property type="term" value="F:4 iron, 4 sulfur cluster binding"/>
    <property type="evidence" value="ECO:0007669"/>
    <property type="project" value="UniProtKB-KW"/>
</dbReference>
<keyword evidence="10" id="KW-1185">Reference proteome</keyword>
<dbReference type="Ensembl" id="ENSHHUT00000026603.1">
    <property type="protein sequence ID" value="ENSHHUP00000025594.1"/>
    <property type="gene ID" value="ENSHHUG00000016133.1"/>
</dbReference>
<feature type="domain" description="DNA primase large subunit C-terminal" evidence="8">
    <location>
        <begin position="141"/>
        <end position="302"/>
    </location>
</feature>
<reference evidence="9" key="3">
    <citation type="submission" date="2025-09" db="UniProtKB">
        <authorList>
            <consortium name="Ensembl"/>
        </authorList>
    </citation>
    <scope>IDENTIFICATION</scope>
</reference>
<evidence type="ECO:0000256" key="6">
    <source>
        <dbReference type="ARBA" id="ARBA00023004"/>
    </source>
</evidence>
<dbReference type="InterPro" id="IPR043502">
    <property type="entry name" value="DNA/RNA_pol_sf"/>
</dbReference>
<dbReference type="AlphaFoldDB" id="A0A4W5LI84"/>
<dbReference type="GO" id="GO:0005658">
    <property type="term" value="C:alpha DNA polymerase:primase complex"/>
    <property type="evidence" value="ECO:0007669"/>
    <property type="project" value="TreeGrafter"/>
</dbReference>
<dbReference type="GeneTree" id="ENSGT00390000009790"/>
<evidence type="ECO:0000256" key="5">
    <source>
        <dbReference type="ARBA" id="ARBA00022723"/>
    </source>
</evidence>
<dbReference type="PANTHER" id="PTHR10537">
    <property type="entry name" value="DNA PRIMASE LARGE SUBUNIT"/>
    <property type="match status" value="1"/>
</dbReference>
<organism evidence="9 10">
    <name type="scientific">Hucho hucho</name>
    <name type="common">huchen</name>
    <dbReference type="NCBI Taxonomy" id="62062"/>
    <lineage>
        <taxon>Eukaryota</taxon>
        <taxon>Metazoa</taxon>
        <taxon>Chordata</taxon>
        <taxon>Craniata</taxon>
        <taxon>Vertebrata</taxon>
        <taxon>Euteleostomi</taxon>
        <taxon>Actinopterygii</taxon>
        <taxon>Neopterygii</taxon>
        <taxon>Teleostei</taxon>
        <taxon>Protacanthopterygii</taxon>
        <taxon>Salmoniformes</taxon>
        <taxon>Salmonidae</taxon>
        <taxon>Salmoninae</taxon>
        <taxon>Hucho</taxon>
    </lineage>
</organism>
<evidence type="ECO:0000256" key="1">
    <source>
        <dbReference type="ARBA" id="ARBA00001966"/>
    </source>
</evidence>